<dbReference type="GO" id="GO:0006693">
    <property type="term" value="P:prostaglandin metabolic process"/>
    <property type="evidence" value="ECO:0007669"/>
    <property type="project" value="TreeGrafter"/>
</dbReference>
<feature type="domain" description="Alcohol dehydrogenase-like C-terminal" evidence="1">
    <location>
        <begin position="94"/>
        <end position="217"/>
    </location>
</feature>
<dbReference type="EMBL" id="SEYY01000856">
    <property type="protein sequence ID" value="KAB7506353.1"/>
    <property type="molecule type" value="Genomic_DNA"/>
</dbReference>
<dbReference type="PANTHER" id="PTHR43205:SF7">
    <property type="entry name" value="PROSTAGLANDIN REDUCTASE 1"/>
    <property type="match status" value="1"/>
</dbReference>
<dbReference type="OrthoDB" id="809632at2759"/>
<evidence type="ECO:0000313" key="2">
    <source>
        <dbReference type="EMBL" id="KAB7506353.1"/>
    </source>
</evidence>
<dbReference type="GO" id="GO:0047522">
    <property type="term" value="F:15-oxoprostaglandin 13-reductase [NAD(P)+] activity"/>
    <property type="evidence" value="ECO:0007669"/>
    <property type="project" value="TreeGrafter"/>
</dbReference>
<name>A0A5N5TJM3_9CRUS</name>
<gene>
    <name evidence="2" type="ORF">Anas_04632</name>
</gene>
<organism evidence="2 3">
    <name type="scientific">Armadillidium nasatum</name>
    <dbReference type="NCBI Taxonomy" id="96803"/>
    <lineage>
        <taxon>Eukaryota</taxon>
        <taxon>Metazoa</taxon>
        <taxon>Ecdysozoa</taxon>
        <taxon>Arthropoda</taxon>
        <taxon>Crustacea</taxon>
        <taxon>Multicrustacea</taxon>
        <taxon>Malacostraca</taxon>
        <taxon>Eumalacostraca</taxon>
        <taxon>Peracarida</taxon>
        <taxon>Isopoda</taxon>
        <taxon>Oniscidea</taxon>
        <taxon>Crinocheta</taxon>
        <taxon>Armadillidiidae</taxon>
        <taxon>Armadillidium</taxon>
    </lineage>
</organism>
<accession>A0A5N5TJM3</accession>
<dbReference type="InterPro" id="IPR036291">
    <property type="entry name" value="NAD(P)-bd_dom_sf"/>
</dbReference>
<dbReference type="SUPFAM" id="SSF50129">
    <property type="entry name" value="GroES-like"/>
    <property type="match status" value="2"/>
</dbReference>
<evidence type="ECO:0000259" key="1">
    <source>
        <dbReference type="Pfam" id="PF00107"/>
    </source>
</evidence>
<dbReference type="PANTHER" id="PTHR43205">
    <property type="entry name" value="PROSTAGLANDIN REDUCTASE"/>
    <property type="match status" value="1"/>
</dbReference>
<keyword evidence="3" id="KW-1185">Reference proteome</keyword>
<comment type="caution">
    <text evidence="2">The sequence shown here is derived from an EMBL/GenBank/DDBJ whole genome shotgun (WGS) entry which is preliminary data.</text>
</comment>
<evidence type="ECO:0000313" key="3">
    <source>
        <dbReference type="Proteomes" id="UP000326759"/>
    </source>
</evidence>
<protein>
    <recommendedName>
        <fullName evidence="1">Alcohol dehydrogenase-like C-terminal domain-containing protein</fullName>
    </recommendedName>
</protein>
<sequence>MPLINSLFAKFHSTYFIYEALICKNFGILHKYLTFIEVIASKNKDFPVGTYVVGYPGWRSHTHLTTKELSGANKMRSPYNKLPDFGKIPKSTGLGCNVIAFAGSDEKVSWLKDVIGIKNSFNYKTADIREVIKKAAPNGINCYFDNVGGEFTATVLPLMADYARISVCGAISTYNNESRNTGTLFLNSPFQEGTIIGKQLKIEGFIVHRWVNRWMEGINQLKKWIEEGKLKYEETITKGFENTPKAFIELFDGKNTGKAIVEV</sequence>
<dbReference type="Pfam" id="PF00107">
    <property type="entry name" value="ADH_zinc_N"/>
    <property type="match status" value="1"/>
</dbReference>
<dbReference type="InterPro" id="IPR011032">
    <property type="entry name" value="GroES-like_sf"/>
</dbReference>
<dbReference type="Gene3D" id="3.40.50.720">
    <property type="entry name" value="NAD(P)-binding Rossmann-like Domain"/>
    <property type="match status" value="1"/>
</dbReference>
<dbReference type="AlphaFoldDB" id="A0A5N5TJM3"/>
<dbReference type="SUPFAM" id="SSF51735">
    <property type="entry name" value="NAD(P)-binding Rossmann-fold domains"/>
    <property type="match status" value="1"/>
</dbReference>
<proteinExistence type="predicted"/>
<reference evidence="2 3" key="1">
    <citation type="journal article" date="2019" name="PLoS Biol.">
        <title>Sex chromosomes control vertical transmission of feminizing Wolbachia symbionts in an isopod.</title>
        <authorList>
            <person name="Becking T."/>
            <person name="Chebbi M.A."/>
            <person name="Giraud I."/>
            <person name="Moumen B."/>
            <person name="Laverre T."/>
            <person name="Caubet Y."/>
            <person name="Peccoud J."/>
            <person name="Gilbert C."/>
            <person name="Cordaux R."/>
        </authorList>
    </citation>
    <scope>NUCLEOTIDE SEQUENCE [LARGE SCALE GENOMIC DNA]</scope>
    <source>
        <strain evidence="2">ANa2</strain>
        <tissue evidence="2">Whole body excluding digestive tract and cuticle</tissue>
    </source>
</reference>
<dbReference type="Proteomes" id="UP000326759">
    <property type="component" value="Unassembled WGS sequence"/>
</dbReference>
<dbReference type="InterPro" id="IPR045010">
    <property type="entry name" value="MDR_fam"/>
</dbReference>
<dbReference type="Gene3D" id="3.90.180.10">
    <property type="entry name" value="Medium-chain alcohol dehydrogenases, catalytic domain"/>
    <property type="match status" value="1"/>
</dbReference>
<dbReference type="InterPro" id="IPR013149">
    <property type="entry name" value="ADH-like_C"/>
</dbReference>